<dbReference type="Proteomes" id="UP001163321">
    <property type="component" value="Chromosome 12"/>
</dbReference>
<keyword evidence="2" id="KW-1185">Reference proteome</keyword>
<reference evidence="1 2" key="1">
    <citation type="journal article" date="2022" name="bioRxiv">
        <title>The genome of the oomycete Peronosclerospora sorghi, a cosmopolitan pathogen of maize and sorghum, is inflated with dispersed pseudogenes.</title>
        <authorList>
            <person name="Fletcher K."/>
            <person name="Martin F."/>
            <person name="Isakeit T."/>
            <person name="Cavanaugh K."/>
            <person name="Magill C."/>
            <person name="Michelmore R."/>
        </authorList>
    </citation>
    <scope>NUCLEOTIDE SEQUENCE [LARGE SCALE GENOMIC DNA]</scope>
    <source>
        <strain evidence="1">P6</strain>
    </source>
</reference>
<proteinExistence type="predicted"/>
<dbReference type="EMBL" id="CM047591">
    <property type="protein sequence ID" value="KAI9918933.1"/>
    <property type="molecule type" value="Genomic_DNA"/>
</dbReference>
<name>A0ACC0WLZ5_9STRA</name>
<comment type="caution">
    <text evidence="1">The sequence shown here is derived from an EMBL/GenBank/DDBJ whole genome shotgun (WGS) entry which is preliminary data.</text>
</comment>
<evidence type="ECO:0000313" key="1">
    <source>
        <dbReference type="EMBL" id="KAI9918933.1"/>
    </source>
</evidence>
<organism evidence="1 2">
    <name type="scientific">Peronosclerospora sorghi</name>
    <dbReference type="NCBI Taxonomy" id="230839"/>
    <lineage>
        <taxon>Eukaryota</taxon>
        <taxon>Sar</taxon>
        <taxon>Stramenopiles</taxon>
        <taxon>Oomycota</taxon>
        <taxon>Peronosporomycetes</taxon>
        <taxon>Peronosporales</taxon>
        <taxon>Peronosporaceae</taxon>
        <taxon>Peronosclerospora</taxon>
    </lineage>
</organism>
<evidence type="ECO:0000313" key="2">
    <source>
        <dbReference type="Proteomes" id="UP001163321"/>
    </source>
</evidence>
<accession>A0ACC0WLZ5</accession>
<sequence>MNEIQPFQYKLFALRAVASADLSPFFLSSQLSEQRRQTITFRNKNGIRWSFLLSRVRIGLPLTAKLHVHGELSPQHATHQLQNHVGDNQISSAFPTFYVIHIPQSSPFAKYTLQCLHRASKSDESAPWRLASATS</sequence>
<gene>
    <name evidence="1" type="ORF">PsorP6_011513</name>
</gene>
<protein>
    <submittedName>
        <fullName evidence="1">Uncharacterized protein</fullName>
    </submittedName>
</protein>